<dbReference type="EMBL" id="JARQWQ010000042">
    <property type="protein sequence ID" value="KAK2558990.1"/>
    <property type="molecule type" value="Genomic_DNA"/>
</dbReference>
<dbReference type="InterPro" id="IPR001878">
    <property type="entry name" value="Znf_CCHC"/>
</dbReference>
<dbReference type="GO" id="GO:0008270">
    <property type="term" value="F:zinc ion binding"/>
    <property type="evidence" value="ECO:0007669"/>
    <property type="project" value="UniProtKB-KW"/>
</dbReference>
<name>A0AAD9QD23_ACRCE</name>
<dbReference type="Pfam" id="PF00098">
    <property type="entry name" value="zf-CCHC"/>
    <property type="match status" value="1"/>
</dbReference>
<keyword evidence="1" id="KW-0863">Zinc-finger</keyword>
<dbReference type="SMART" id="SM00343">
    <property type="entry name" value="ZnF_C2HC"/>
    <property type="match status" value="1"/>
</dbReference>
<sequence length="258" mass="28997">MATYGKIGEFKELEEESWTHYIERVCGSKTYTLAGDLLQPVRTAEATFKKIVDTLDKHFSPRPSEIVERFKFHSRNRKDGEGVGTYVAALRKLSEHCNYGETLPEMLRDRLVCGINNEKMQRRLLVEPDLTLKKAEEIALAMELASKHVVDIQSTDATPSKVNQVNSAAGNKGKNPASSTECYCCGEKHEAFTCRFKDAQCFKCGKRGHLAKSCRSKSAGRINKGTEPVKRENKQPGHRGNKNKDEKKAQPTFVEEIS</sequence>
<evidence type="ECO:0000313" key="4">
    <source>
        <dbReference type="EMBL" id="KAK2558990.1"/>
    </source>
</evidence>
<dbReference type="Proteomes" id="UP001249851">
    <property type="component" value="Unassembled WGS sequence"/>
</dbReference>
<reference evidence="4" key="2">
    <citation type="journal article" date="2023" name="Science">
        <title>Genomic signatures of disease resistance in endangered staghorn corals.</title>
        <authorList>
            <person name="Vollmer S.V."/>
            <person name="Selwyn J.D."/>
            <person name="Despard B.A."/>
            <person name="Roesel C.L."/>
        </authorList>
    </citation>
    <scope>NUCLEOTIDE SEQUENCE</scope>
    <source>
        <strain evidence="4">K2</strain>
    </source>
</reference>
<keyword evidence="1" id="KW-0862">Zinc</keyword>
<keyword evidence="5" id="KW-1185">Reference proteome</keyword>
<evidence type="ECO:0000313" key="5">
    <source>
        <dbReference type="Proteomes" id="UP001249851"/>
    </source>
</evidence>
<dbReference type="InterPro" id="IPR050951">
    <property type="entry name" value="Retrovirus_Pol_polyprotein"/>
</dbReference>
<proteinExistence type="predicted"/>
<organism evidence="4 5">
    <name type="scientific">Acropora cervicornis</name>
    <name type="common">Staghorn coral</name>
    <dbReference type="NCBI Taxonomy" id="6130"/>
    <lineage>
        <taxon>Eukaryota</taxon>
        <taxon>Metazoa</taxon>
        <taxon>Cnidaria</taxon>
        <taxon>Anthozoa</taxon>
        <taxon>Hexacorallia</taxon>
        <taxon>Scleractinia</taxon>
        <taxon>Astrocoeniina</taxon>
        <taxon>Acroporidae</taxon>
        <taxon>Acropora</taxon>
    </lineage>
</organism>
<reference evidence="4" key="1">
    <citation type="journal article" date="2023" name="G3 (Bethesda)">
        <title>Whole genome assembly and annotation of the endangered Caribbean coral Acropora cervicornis.</title>
        <authorList>
            <person name="Selwyn J.D."/>
            <person name="Vollmer S.V."/>
        </authorList>
    </citation>
    <scope>NUCLEOTIDE SEQUENCE</scope>
    <source>
        <strain evidence="4">K2</strain>
    </source>
</reference>
<dbReference type="PROSITE" id="PS50158">
    <property type="entry name" value="ZF_CCHC"/>
    <property type="match status" value="1"/>
</dbReference>
<dbReference type="InterPro" id="IPR036875">
    <property type="entry name" value="Znf_CCHC_sf"/>
</dbReference>
<feature type="domain" description="CCHC-type" evidence="3">
    <location>
        <begin position="201"/>
        <end position="216"/>
    </location>
</feature>
<comment type="caution">
    <text evidence="4">The sequence shown here is derived from an EMBL/GenBank/DDBJ whole genome shotgun (WGS) entry which is preliminary data.</text>
</comment>
<gene>
    <name evidence="4" type="ORF">P5673_018618</name>
</gene>
<evidence type="ECO:0000256" key="1">
    <source>
        <dbReference type="PROSITE-ProRule" id="PRU00047"/>
    </source>
</evidence>
<evidence type="ECO:0000259" key="3">
    <source>
        <dbReference type="PROSITE" id="PS50158"/>
    </source>
</evidence>
<dbReference type="SUPFAM" id="SSF57756">
    <property type="entry name" value="Retrovirus zinc finger-like domains"/>
    <property type="match status" value="1"/>
</dbReference>
<evidence type="ECO:0000256" key="2">
    <source>
        <dbReference type="SAM" id="MobiDB-lite"/>
    </source>
</evidence>
<dbReference type="GO" id="GO:0003676">
    <property type="term" value="F:nucleic acid binding"/>
    <property type="evidence" value="ECO:0007669"/>
    <property type="project" value="InterPro"/>
</dbReference>
<accession>A0AAD9QD23</accession>
<feature type="region of interest" description="Disordered" evidence="2">
    <location>
        <begin position="215"/>
        <end position="258"/>
    </location>
</feature>
<protein>
    <recommendedName>
        <fullName evidence="3">CCHC-type domain-containing protein</fullName>
    </recommendedName>
</protein>
<dbReference type="PANTHER" id="PTHR37984">
    <property type="entry name" value="PROTEIN CBG26694"/>
    <property type="match status" value="1"/>
</dbReference>
<keyword evidence="1" id="KW-0479">Metal-binding</keyword>
<dbReference type="PANTHER" id="PTHR37984:SF12">
    <property type="entry name" value="RIBONUCLEASE H"/>
    <property type="match status" value="1"/>
</dbReference>
<dbReference type="Gene3D" id="4.10.60.10">
    <property type="entry name" value="Zinc finger, CCHC-type"/>
    <property type="match status" value="1"/>
</dbReference>
<dbReference type="AlphaFoldDB" id="A0AAD9QD23"/>